<evidence type="ECO:0000313" key="2">
    <source>
        <dbReference type="Proteomes" id="UP000032067"/>
    </source>
</evidence>
<proteinExistence type="predicted"/>
<reference evidence="1 2" key="1">
    <citation type="submission" date="2014-12" db="EMBL/GenBank/DDBJ databases">
        <title>16Stimator: statistical estimation of ribosomal gene copy numbers from draft genome assemblies.</title>
        <authorList>
            <person name="Perisin M.A."/>
            <person name="Vetter M."/>
            <person name="Gilbert J.A."/>
            <person name="Bergelson J."/>
        </authorList>
    </citation>
    <scope>NUCLEOTIDE SEQUENCE [LARGE SCALE GENOMIC DNA]</scope>
    <source>
        <strain evidence="1 2">MEDvA23</strain>
    </source>
</reference>
<comment type="caution">
    <text evidence="1">The sequence shown here is derived from an EMBL/GenBank/DDBJ whole genome shotgun (WGS) entry which is preliminary data.</text>
</comment>
<dbReference type="Proteomes" id="UP000032067">
    <property type="component" value="Unassembled WGS sequence"/>
</dbReference>
<organism evidence="1 2">
    <name type="scientific">Variovorax paradoxus</name>
    <dbReference type="NCBI Taxonomy" id="34073"/>
    <lineage>
        <taxon>Bacteria</taxon>
        <taxon>Pseudomonadati</taxon>
        <taxon>Pseudomonadota</taxon>
        <taxon>Betaproteobacteria</taxon>
        <taxon>Burkholderiales</taxon>
        <taxon>Comamonadaceae</taxon>
        <taxon>Variovorax</taxon>
    </lineage>
</organism>
<gene>
    <name evidence="1" type="ORF">RT97_15620</name>
</gene>
<dbReference type="RefSeq" id="WP_042579705.1">
    <property type="nucleotide sequence ID" value="NZ_JXQQ01000033.1"/>
</dbReference>
<dbReference type="AlphaFoldDB" id="A0A0D0MPR9"/>
<dbReference type="OrthoDB" id="978447at2"/>
<evidence type="ECO:0000313" key="1">
    <source>
        <dbReference type="EMBL" id="KIQ31335.1"/>
    </source>
</evidence>
<dbReference type="EMBL" id="JXQQ01000033">
    <property type="protein sequence ID" value="KIQ31335.1"/>
    <property type="molecule type" value="Genomic_DNA"/>
</dbReference>
<accession>A0A0D0MPR9</accession>
<sequence length="236" mass="23986">MADALAFLHTAQPHVQTFGRLVRDVAPDLEVRHLVMEELLDDARVVGIANAALVGRVHDAMREAAADGAAVVVCTCSTIGGIAEKTPTGGAFSALRIDRAMADRAVRTGPRVLIVAAVESTLEPTTALIVSAATQAGVGTRPSALLVDEAWAHFQAGDTGRYVETLAAAIRGAVGKADVVVLAQASMAPVTPLLADLGVDVLSSPGLGVAHAVATLRASGNAWNASGMGMLSGPQA</sequence>
<protein>
    <submittedName>
        <fullName evidence="1">Asp/Glu/hydantoin racemase</fullName>
    </submittedName>
</protein>
<name>A0A0D0MPR9_VARPD</name>